<gene>
    <name evidence="1" type="ORF">N7496_010280</name>
</gene>
<dbReference type="OrthoDB" id="6161812at2759"/>
<name>A0A9W9RQJ5_9EURO</name>
<sequence>MLESDGEVVLAAKLLRTVVEASEDVFEMQGHLARALWFLARVEDEIGDKHRAEELRMEAKNVRDKIRGTEALAEDTDESFMNLVGWMLW</sequence>
<evidence type="ECO:0000313" key="1">
    <source>
        <dbReference type="EMBL" id="KAJ5364567.1"/>
    </source>
</evidence>
<organism evidence="1 2">
    <name type="scientific">Penicillium cataractarum</name>
    <dbReference type="NCBI Taxonomy" id="2100454"/>
    <lineage>
        <taxon>Eukaryota</taxon>
        <taxon>Fungi</taxon>
        <taxon>Dikarya</taxon>
        <taxon>Ascomycota</taxon>
        <taxon>Pezizomycotina</taxon>
        <taxon>Eurotiomycetes</taxon>
        <taxon>Eurotiomycetidae</taxon>
        <taxon>Eurotiales</taxon>
        <taxon>Aspergillaceae</taxon>
        <taxon>Penicillium</taxon>
    </lineage>
</organism>
<accession>A0A9W9RQJ5</accession>
<dbReference type="EMBL" id="JAPZBS010000008">
    <property type="protein sequence ID" value="KAJ5364567.1"/>
    <property type="molecule type" value="Genomic_DNA"/>
</dbReference>
<protein>
    <submittedName>
        <fullName evidence="1">Uncharacterized protein</fullName>
    </submittedName>
</protein>
<dbReference type="RefSeq" id="XP_056552193.1">
    <property type="nucleotide sequence ID" value="XM_056703193.1"/>
</dbReference>
<dbReference type="AlphaFoldDB" id="A0A9W9RQJ5"/>
<reference evidence="1" key="2">
    <citation type="journal article" date="2023" name="IMA Fungus">
        <title>Comparative genomic study of the Penicillium genus elucidates a diverse pangenome and 15 lateral gene transfer events.</title>
        <authorList>
            <person name="Petersen C."/>
            <person name="Sorensen T."/>
            <person name="Nielsen M.R."/>
            <person name="Sondergaard T.E."/>
            <person name="Sorensen J.L."/>
            <person name="Fitzpatrick D.A."/>
            <person name="Frisvad J.C."/>
            <person name="Nielsen K.L."/>
        </authorList>
    </citation>
    <scope>NUCLEOTIDE SEQUENCE</scope>
    <source>
        <strain evidence="1">IBT 29864</strain>
    </source>
</reference>
<evidence type="ECO:0000313" key="2">
    <source>
        <dbReference type="Proteomes" id="UP001147782"/>
    </source>
</evidence>
<keyword evidence="2" id="KW-1185">Reference proteome</keyword>
<proteinExistence type="predicted"/>
<reference evidence="1" key="1">
    <citation type="submission" date="2022-11" db="EMBL/GenBank/DDBJ databases">
        <authorList>
            <person name="Petersen C."/>
        </authorList>
    </citation>
    <scope>NUCLEOTIDE SEQUENCE</scope>
    <source>
        <strain evidence="1">IBT 29864</strain>
    </source>
</reference>
<dbReference type="Proteomes" id="UP001147782">
    <property type="component" value="Unassembled WGS sequence"/>
</dbReference>
<dbReference type="GeneID" id="81442372"/>
<comment type="caution">
    <text evidence="1">The sequence shown here is derived from an EMBL/GenBank/DDBJ whole genome shotgun (WGS) entry which is preliminary data.</text>
</comment>